<dbReference type="GeneID" id="7199289"/>
<dbReference type="Proteomes" id="UP000000759">
    <property type="component" value="Chromosome 30"/>
</dbReference>
<dbReference type="GO" id="GO:0048471">
    <property type="term" value="C:perinuclear region of cytoplasm"/>
    <property type="evidence" value="ECO:0007669"/>
    <property type="project" value="TreeGrafter"/>
</dbReference>
<evidence type="ECO:0000313" key="2">
    <source>
        <dbReference type="Proteomes" id="UP000000759"/>
    </source>
</evidence>
<evidence type="ECO:0000313" key="1">
    <source>
        <dbReference type="EMBL" id="EEC43077.1"/>
    </source>
</evidence>
<dbReference type="GO" id="GO:0031267">
    <property type="term" value="F:small GTPase binding"/>
    <property type="evidence" value="ECO:0007669"/>
    <property type="project" value="TreeGrafter"/>
</dbReference>
<dbReference type="GO" id="GO:0005634">
    <property type="term" value="C:nucleus"/>
    <property type="evidence" value="ECO:0007669"/>
    <property type="project" value="TreeGrafter"/>
</dbReference>
<dbReference type="EMBL" id="CM000632">
    <property type="protein sequence ID" value="EEC43077.1"/>
    <property type="molecule type" value="Genomic_DNA"/>
</dbReference>
<dbReference type="Gene3D" id="3.80.10.10">
    <property type="entry name" value="Ribonuclease Inhibitor"/>
    <property type="match status" value="1"/>
</dbReference>
<gene>
    <name evidence="1" type="ORF">PHATRDRAFT_50513</name>
</gene>
<dbReference type="KEGG" id="pti:PHATRDRAFT_50513"/>
<dbReference type="GO" id="GO:0005096">
    <property type="term" value="F:GTPase activator activity"/>
    <property type="evidence" value="ECO:0007669"/>
    <property type="project" value="InterPro"/>
</dbReference>
<reference evidence="2" key="2">
    <citation type="submission" date="2008-08" db="EMBL/GenBank/DDBJ databases">
        <authorList>
            <consortium name="Diatom Consortium"/>
            <person name="Grigoriev I."/>
            <person name="Grimwood J."/>
            <person name="Kuo A."/>
            <person name="Otillar R.P."/>
            <person name="Salamov A."/>
            <person name="Detter J.C."/>
            <person name="Lindquist E."/>
            <person name="Shapiro H."/>
            <person name="Lucas S."/>
            <person name="Glavina del Rio T."/>
            <person name="Pitluck S."/>
            <person name="Rokhsar D."/>
            <person name="Bowler C."/>
        </authorList>
    </citation>
    <scope>GENOME REANNOTATION</scope>
    <source>
        <strain evidence="2">CCAP 1055/1</strain>
    </source>
</reference>
<proteinExistence type="predicted"/>
<dbReference type="InterPro" id="IPR001611">
    <property type="entry name" value="Leu-rich_rpt"/>
</dbReference>
<dbReference type="Pfam" id="PF13516">
    <property type="entry name" value="LRR_6"/>
    <property type="match status" value="2"/>
</dbReference>
<dbReference type="AlphaFoldDB" id="B7GEC1"/>
<dbReference type="InterPro" id="IPR032675">
    <property type="entry name" value="LRR_dom_sf"/>
</dbReference>
<sequence>MSYILALGADKIRHHMVEKRHQKEAAASGTADKDLAWCHEDLINRLKRNEMETLSLGWKDSDFSYHRSARKVTALEKALLVNTSVRHVSLGWRVHHKRREILVRILKALSSKSHNGKLLSLQLVLDDWIPEATLKNLLSSQRHLVTIEIGAVQVMRRNAVGHVCCAAAAASQRAATESARLFVATHSSSVAPSTTVASVSRNSNLVVPSGEYGPIVSQFCCDHNVASRIFGKVDVNHYITKLKSLSLEDCNLTDASAEVLADALHLRGGIANLSLRNNRHLGKRGLALLCQAPVMDKLDFGICDLDTDETIAVAHAIARRPWVLGELVLAGNYRMDTDGLLALVSTQTCRKLRALDVSFCDVGDHRATAVLTALRQLSTQTALHTFIMQGGRIVCAEATQALCDLLLENTPLRTLRINHPRSPQYVSTAQLNLILTSLRENYELEHLDVDIRVETVSDIDIQREMDIYFRLNKAGRRILRPNEFVASLPPRAGSNKTSHKPDWYTVVANAGTDLNVVYWIVRQSADYFASWQ</sequence>
<dbReference type="InterPro" id="IPR027038">
    <property type="entry name" value="RanGap"/>
</dbReference>
<dbReference type="PANTHER" id="PTHR24113:SF15">
    <property type="entry name" value="NACHT DOMAIN-CONTAINING PROTEIN"/>
    <property type="match status" value="1"/>
</dbReference>
<name>B7GEC1_PHATC</name>
<dbReference type="HOGENOM" id="CLU_512411_0_0_1"/>
<reference evidence="1 2" key="1">
    <citation type="journal article" date="2008" name="Nature">
        <title>The Phaeodactylum genome reveals the evolutionary history of diatom genomes.</title>
        <authorList>
            <person name="Bowler C."/>
            <person name="Allen A.E."/>
            <person name="Badger J.H."/>
            <person name="Grimwood J."/>
            <person name="Jabbari K."/>
            <person name="Kuo A."/>
            <person name="Maheswari U."/>
            <person name="Martens C."/>
            <person name="Maumus F."/>
            <person name="Otillar R.P."/>
            <person name="Rayko E."/>
            <person name="Salamov A."/>
            <person name="Vandepoele K."/>
            <person name="Beszteri B."/>
            <person name="Gruber A."/>
            <person name="Heijde M."/>
            <person name="Katinka M."/>
            <person name="Mock T."/>
            <person name="Valentin K."/>
            <person name="Verret F."/>
            <person name="Berges J.A."/>
            <person name="Brownlee C."/>
            <person name="Cadoret J.P."/>
            <person name="Chiovitti A."/>
            <person name="Choi C.J."/>
            <person name="Coesel S."/>
            <person name="De Martino A."/>
            <person name="Detter J.C."/>
            <person name="Durkin C."/>
            <person name="Falciatore A."/>
            <person name="Fournet J."/>
            <person name="Haruta M."/>
            <person name="Huysman M.J."/>
            <person name="Jenkins B.D."/>
            <person name="Jiroutova K."/>
            <person name="Jorgensen R.E."/>
            <person name="Joubert Y."/>
            <person name="Kaplan A."/>
            <person name="Kroger N."/>
            <person name="Kroth P.G."/>
            <person name="La Roche J."/>
            <person name="Lindquist E."/>
            <person name="Lommer M."/>
            <person name="Martin-Jezequel V."/>
            <person name="Lopez P.J."/>
            <person name="Lucas S."/>
            <person name="Mangogna M."/>
            <person name="McGinnis K."/>
            <person name="Medlin L.K."/>
            <person name="Montsant A."/>
            <person name="Oudot-Le Secq M.P."/>
            <person name="Napoli C."/>
            <person name="Obornik M."/>
            <person name="Parker M.S."/>
            <person name="Petit J.L."/>
            <person name="Porcel B.M."/>
            <person name="Poulsen N."/>
            <person name="Robison M."/>
            <person name="Rychlewski L."/>
            <person name="Rynearson T.A."/>
            <person name="Schmutz J."/>
            <person name="Shapiro H."/>
            <person name="Siaut M."/>
            <person name="Stanley M."/>
            <person name="Sussman M.R."/>
            <person name="Taylor A.R."/>
            <person name="Vardi A."/>
            <person name="von Dassow P."/>
            <person name="Vyverman W."/>
            <person name="Willis A."/>
            <person name="Wyrwicz L.S."/>
            <person name="Rokhsar D.S."/>
            <person name="Weissenbach J."/>
            <person name="Armbrust E.V."/>
            <person name="Green B.R."/>
            <person name="Van de Peer Y."/>
            <person name="Grigoriev I.V."/>
        </authorList>
    </citation>
    <scope>NUCLEOTIDE SEQUENCE [LARGE SCALE GENOMIC DNA]</scope>
    <source>
        <strain evidence="1 2">CCAP 1055/1</strain>
    </source>
</reference>
<dbReference type="GO" id="GO:0005829">
    <property type="term" value="C:cytosol"/>
    <property type="evidence" value="ECO:0007669"/>
    <property type="project" value="TreeGrafter"/>
</dbReference>
<organism evidence="1 2">
    <name type="scientific">Phaeodactylum tricornutum (strain CCAP 1055/1)</name>
    <dbReference type="NCBI Taxonomy" id="556484"/>
    <lineage>
        <taxon>Eukaryota</taxon>
        <taxon>Sar</taxon>
        <taxon>Stramenopiles</taxon>
        <taxon>Ochrophyta</taxon>
        <taxon>Bacillariophyta</taxon>
        <taxon>Bacillariophyceae</taxon>
        <taxon>Bacillariophycidae</taxon>
        <taxon>Naviculales</taxon>
        <taxon>Phaeodactylaceae</taxon>
        <taxon>Phaeodactylum</taxon>
    </lineage>
</organism>
<dbReference type="GO" id="GO:0006913">
    <property type="term" value="P:nucleocytoplasmic transport"/>
    <property type="evidence" value="ECO:0007669"/>
    <property type="project" value="TreeGrafter"/>
</dbReference>
<dbReference type="InParanoid" id="B7GEC1"/>
<dbReference type="OrthoDB" id="47531at2759"/>
<dbReference type="PaxDb" id="2850-Phatr50513"/>
<dbReference type="SUPFAM" id="SSF52047">
    <property type="entry name" value="RNI-like"/>
    <property type="match status" value="1"/>
</dbReference>
<accession>B7GEC1</accession>
<dbReference type="PANTHER" id="PTHR24113">
    <property type="entry name" value="RAN GTPASE-ACTIVATING PROTEIN 1"/>
    <property type="match status" value="1"/>
</dbReference>
<dbReference type="RefSeq" id="XP_002185408.1">
    <property type="nucleotide sequence ID" value="XM_002185372.1"/>
</dbReference>
<keyword evidence="2" id="KW-1185">Reference proteome</keyword>
<protein>
    <submittedName>
        <fullName evidence="1">Uncharacterized protein</fullName>
    </submittedName>
</protein>